<organism evidence="13">
    <name type="scientific">Burkholderia pseudomallei 1710a</name>
    <dbReference type="NCBI Taxonomy" id="320371"/>
    <lineage>
        <taxon>Bacteria</taxon>
        <taxon>Pseudomonadati</taxon>
        <taxon>Pseudomonadota</taxon>
        <taxon>Betaproteobacteria</taxon>
        <taxon>Burkholderiales</taxon>
        <taxon>Burkholderiaceae</taxon>
        <taxon>Burkholderia</taxon>
        <taxon>pseudomallei group</taxon>
    </lineage>
</organism>
<dbReference type="GO" id="GO:0009276">
    <property type="term" value="C:Gram-negative-bacterium-type cell wall"/>
    <property type="evidence" value="ECO:0007669"/>
    <property type="project" value="InterPro"/>
</dbReference>
<evidence type="ECO:0000259" key="12">
    <source>
        <dbReference type="Pfam" id="PF12693"/>
    </source>
</evidence>
<keyword evidence="5" id="KW-0997">Cell inner membrane</keyword>
<proteinExistence type="inferred from homology"/>
<keyword evidence="4" id="KW-1003">Cell membrane</keyword>
<keyword evidence="9 10" id="KW-0472">Membrane</keyword>
<keyword evidence="6 10" id="KW-0812">Transmembrane</keyword>
<feature type="domain" description="GspL periplasmic" evidence="12">
    <location>
        <begin position="331"/>
        <end position="450"/>
    </location>
</feature>
<sequence length="476" mass="50781">MSTLIVLLPPREPAVPLQEWQWPELPFALVDKSGHTQRAGRAALALLPQAATTVLIVAARDLLMLEQALPPLKGPRLKQALPNIIEDQLIQDPQGCHIAVDPAALDGGRRVLAVIDRAWFKFIVDAFTAAGHRHLRAVPVTRCLPPATRRDAAAAAETEAVADVALDRPAEHAAAADAPGSGHAGATANAPAPAELIVAVALGLAATERAPSLAEEPAALLPQAPSAPRVELALARGALGEGFAAPVSSAVATLEALANGTPLELYELGEPGAEPQLASVRPLDDKRLLPGAAIWPFDALVRRALDSRFDLCQFEFEFAPWRFDRATFMRLRLPLALAATTLAIAVIGANAHWWKLSRERDALAAQITETLLSTFPKTTTVLDPAAQMTRQLDRLRIAAGELSPNDFLSLASGLARSLGPLPPNGIASLDYHDRRLDVGFKPETKVDPDFAQRLARNGLTGEIDSSTGKWTIRSRS</sequence>
<dbReference type="GO" id="GO:0015627">
    <property type="term" value="C:type II protein secretion system complex"/>
    <property type="evidence" value="ECO:0007669"/>
    <property type="project" value="InterPro"/>
</dbReference>
<feature type="domain" description="GspL cytoplasmic actin-ATPase-like" evidence="11">
    <location>
        <begin position="34"/>
        <end position="154"/>
    </location>
</feature>
<comment type="similarity">
    <text evidence="2">Belongs to the GSP L family.</text>
</comment>
<evidence type="ECO:0000256" key="10">
    <source>
        <dbReference type="SAM" id="Phobius"/>
    </source>
</evidence>
<evidence type="ECO:0000256" key="7">
    <source>
        <dbReference type="ARBA" id="ARBA00022927"/>
    </source>
</evidence>
<dbReference type="Proteomes" id="UP000001812">
    <property type="component" value="Chromosome I"/>
</dbReference>
<gene>
    <name evidence="13" type="primary">gspL</name>
    <name evidence="13" type="ORF">BURPS1710A_0276</name>
</gene>
<keyword evidence="7" id="KW-0653">Protein transport</keyword>
<dbReference type="EMBL" id="CM000832">
    <property type="protein sequence ID" value="EET07164.1"/>
    <property type="molecule type" value="Genomic_DNA"/>
</dbReference>
<evidence type="ECO:0000256" key="9">
    <source>
        <dbReference type="ARBA" id="ARBA00023136"/>
    </source>
</evidence>
<evidence type="ECO:0000256" key="6">
    <source>
        <dbReference type="ARBA" id="ARBA00022692"/>
    </source>
</evidence>
<dbReference type="RefSeq" id="WP_004525773.1">
    <property type="nucleotide sequence ID" value="NZ_CM000832.1"/>
</dbReference>
<evidence type="ECO:0000259" key="11">
    <source>
        <dbReference type="Pfam" id="PF05134"/>
    </source>
</evidence>
<evidence type="ECO:0000256" key="2">
    <source>
        <dbReference type="ARBA" id="ARBA00005318"/>
    </source>
</evidence>
<feature type="transmembrane region" description="Helical" evidence="10">
    <location>
        <begin position="331"/>
        <end position="354"/>
    </location>
</feature>
<protein>
    <submittedName>
        <fullName evidence="13">General secretion pathway protein L</fullName>
    </submittedName>
</protein>
<dbReference type="InterPro" id="IPR024230">
    <property type="entry name" value="GspL_cyto_dom"/>
</dbReference>
<keyword evidence="3" id="KW-0813">Transport</keyword>
<dbReference type="SUPFAM" id="SSF53067">
    <property type="entry name" value="Actin-like ATPase domain"/>
    <property type="match status" value="1"/>
</dbReference>
<keyword evidence="8 10" id="KW-1133">Transmembrane helix</keyword>
<dbReference type="Pfam" id="PF05134">
    <property type="entry name" value="T2SSL"/>
    <property type="match status" value="1"/>
</dbReference>
<evidence type="ECO:0000256" key="5">
    <source>
        <dbReference type="ARBA" id="ARBA00022519"/>
    </source>
</evidence>
<dbReference type="InterPro" id="IPR025691">
    <property type="entry name" value="GspL_pp_dom"/>
</dbReference>
<dbReference type="InterPro" id="IPR043129">
    <property type="entry name" value="ATPase_NBD"/>
</dbReference>
<dbReference type="Gene3D" id="3.30.420.380">
    <property type="match status" value="1"/>
</dbReference>
<dbReference type="HOGENOM" id="CLU_577064_0_0_4"/>
<dbReference type="InterPro" id="IPR007812">
    <property type="entry name" value="T2SS_protein-GspL"/>
</dbReference>
<evidence type="ECO:0000313" key="13">
    <source>
        <dbReference type="EMBL" id="EET07164.1"/>
    </source>
</evidence>
<comment type="subcellular location">
    <subcellularLocation>
        <location evidence="1">Cell inner membrane</location>
        <topology evidence="1">Single-pass membrane protein</topology>
    </subcellularLocation>
</comment>
<accession>A0A0E1W416</accession>
<dbReference type="GO" id="GO:0005886">
    <property type="term" value="C:plasma membrane"/>
    <property type="evidence" value="ECO:0007669"/>
    <property type="project" value="UniProtKB-SubCell"/>
</dbReference>
<evidence type="ECO:0000256" key="3">
    <source>
        <dbReference type="ARBA" id="ARBA00022448"/>
    </source>
</evidence>
<evidence type="ECO:0000256" key="1">
    <source>
        <dbReference type="ARBA" id="ARBA00004377"/>
    </source>
</evidence>
<dbReference type="NCBIfam" id="TIGR01709">
    <property type="entry name" value="typeII_sec_gspL"/>
    <property type="match status" value="2"/>
</dbReference>
<reference evidence="13" key="1">
    <citation type="submission" date="2009-05" db="EMBL/GenBank/DDBJ databases">
        <authorList>
            <person name="Harkins D.M."/>
            <person name="DeShazer D."/>
            <person name="Woods D.E."/>
            <person name="Brinkac L.M."/>
            <person name="Brown K.A."/>
            <person name="Hung G.C."/>
            <person name="Tuanyok A."/>
            <person name="Zhang B."/>
            <person name="Nierman W.C."/>
        </authorList>
    </citation>
    <scope>NUCLEOTIDE SEQUENCE [LARGE SCALE GENOMIC DNA]</scope>
    <source>
        <strain evidence="13">1710a</strain>
    </source>
</reference>
<name>A0A0E1W416_BURPE</name>
<dbReference type="Pfam" id="PF12693">
    <property type="entry name" value="GspL_C"/>
    <property type="match status" value="1"/>
</dbReference>
<evidence type="ECO:0000256" key="8">
    <source>
        <dbReference type="ARBA" id="ARBA00022989"/>
    </source>
</evidence>
<evidence type="ECO:0000256" key="4">
    <source>
        <dbReference type="ARBA" id="ARBA00022475"/>
    </source>
</evidence>
<dbReference type="GO" id="GO:0015628">
    <property type="term" value="P:protein secretion by the type II secretion system"/>
    <property type="evidence" value="ECO:0007669"/>
    <property type="project" value="InterPro"/>
</dbReference>
<dbReference type="AlphaFoldDB" id="A0A0E1W416"/>